<protein>
    <submittedName>
        <fullName evidence="1">Carboxypeptidase regulatory-like domain-containing protein</fullName>
    </submittedName>
</protein>
<dbReference type="RefSeq" id="WP_261694376.1">
    <property type="nucleotide sequence ID" value="NZ_CP104694.1"/>
</dbReference>
<sequence length="832" mass="89317">MAPWPAPSILFSAAVPPPSQKQVLLVVPKLNGREMSNSLAFWREPDGRDFVALDAFAQLAAIDITREGDGSVTLATPIGDAPIPADALRTDKDVLFVDTVILSKALAAEVAFEESEFALKINLPWKPGATADLPARTASDEPVDIHAPRASLSRWRSELLTTHSDGEVFASANHRFAGALGPGYWRADLSHGVVGASRDLDFQALSWVVDRGPSRFLVGQERIGLHPLLASFDLSGVQYSYSNRPDIAYASSVSGDGQLVPYQARPTSVIRGNGPPGGTAELRFGGQVLARQTIRLDGRYEFRDVPASPGDAIPIEVAVYAFGETGTPLRVDETYSQAGNLQLPKGTTVHFAGAGVNGFVLDANRQGHGNAAFYQFRGGLSNRITAEGVVQSLDGHVQSSVGTAMNLGPVGTWAVYAGQNDRGAGARQILGDGRRGEWYWRANWLSYDAGYQNENAEETENRRVEVGRNFGSTLRVSLIHADARGQFERDIRYTKPAASWRPIRQLQLSARPEYDGRYAFDAQWYVRRGTRLSASRYGDLGQLALDQDISSNSRLNVSAQHDSRLGNRLNATFNQYRGGPAHLAWAAGILRSKGGTGYLGEVSLEIRPGLSARAQVLRDPLREGDGTVVGVSLVADFAVTGAGLARGTLSATQAREGGISGVVEKPEGVRSDLDLAGIPILVDGHVRIRTEPGGHFHVADLAPGVYRVELDNEGLPIELAVHQPPRRVEVRAGSLTRVDFGLELRLGLAGKVTDTSGKPLADHTIEVVDAEGQSRGKAQSSQFGYFRVDGLPPGRYKVRAVDASGAILAEGEAVLDDRFVFGVELKAAAGSE</sequence>
<reference evidence="1" key="1">
    <citation type="submission" date="2022-09" db="EMBL/GenBank/DDBJ databases">
        <title>Tahibacter sp. nov., isolated from a fresh water.</title>
        <authorList>
            <person name="Baek J.H."/>
            <person name="Lee J.K."/>
            <person name="Kim J.M."/>
            <person name="Jeon C.O."/>
        </authorList>
    </citation>
    <scope>NUCLEOTIDE SEQUENCE</scope>
    <source>
        <strain evidence="1">W38</strain>
    </source>
</reference>
<dbReference type="Gene3D" id="2.60.40.1120">
    <property type="entry name" value="Carboxypeptidase-like, regulatory domain"/>
    <property type="match status" value="1"/>
</dbReference>
<organism evidence="1 2">
    <name type="scientific">Tahibacter amnicola</name>
    <dbReference type="NCBI Taxonomy" id="2976241"/>
    <lineage>
        <taxon>Bacteria</taxon>
        <taxon>Pseudomonadati</taxon>
        <taxon>Pseudomonadota</taxon>
        <taxon>Gammaproteobacteria</taxon>
        <taxon>Lysobacterales</taxon>
        <taxon>Rhodanobacteraceae</taxon>
        <taxon>Tahibacter</taxon>
    </lineage>
</organism>
<evidence type="ECO:0000313" key="1">
    <source>
        <dbReference type="EMBL" id="UXI67406.1"/>
    </source>
</evidence>
<dbReference type="SUPFAM" id="SSF49478">
    <property type="entry name" value="Cna protein B-type domain"/>
    <property type="match status" value="1"/>
</dbReference>
<evidence type="ECO:0000313" key="2">
    <source>
        <dbReference type="Proteomes" id="UP001064632"/>
    </source>
</evidence>
<keyword evidence="2" id="KW-1185">Reference proteome</keyword>
<dbReference type="Proteomes" id="UP001064632">
    <property type="component" value="Chromosome"/>
</dbReference>
<proteinExistence type="predicted"/>
<dbReference type="Pfam" id="PF13620">
    <property type="entry name" value="CarboxypepD_reg"/>
    <property type="match status" value="1"/>
</dbReference>
<accession>A0ABY6BFM0</accession>
<dbReference type="EMBL" id="CP104694">
    <property type="protein sequence ID" value="UXI67406.1"/>
    <property type="molecule type" value="Genomic_DNA"/>
</dbReference>
<name>A0ABY6BFM0_9GAMM</name>
<gene>
    <name evidence="1" type="ORF">N4264_22140</name>
</gene>